<dbReference type="Proteomes" id="UP001164390">
    <property type="component" value="Chromosome"/>
</dbReference>
<dbReference type="InterPro" id="IPR029044">
    <property type="entry name" value="Nucleotide-diphossugar_trans"/>
</dbReference>
<dbReference type="SUPFAM" id="SSF53448">
    <property type="entry name" value="Nucleotide-diphospho-sugar transferases"/>
    <property type="match status" value="1"/>
</dbReference>
<dbReference type="EMBL" id="CP094970">
    <property type="protein sequence ID" value="UYM06547.1"/>
    <property type="molecule type" value="Genomic_DNA"/>
</dbReference>
<dbReference type="RefSeq" id="WP_271635454.1">
    <property type="nucleotide sequence ID" value="NZ_CP094970.1"/>
</dbReference>
<evidence type="ECO:0000313" key="1">
    <source>
        <dbReference type="EMBL" id="UYM06547.1"/>
    </source>
</evidence>
<accession>A0AA46TJM6</accession>
<protein>
    <submittedName>
        <fullName evidence="1">Uncharacterized protein</fullName>
    </submittedName>
</protein>
<reference evidence="1" key="1">
    <citation type="submission" date="2022-01" db="EMBL/GenBank/DDBJ databases">
        <title>Nocardioidaceae gen. sp. A5X3R13.</title>
        <authorList>
            <person name="Lopez Marin M.A."/>
            <person name="Uhlik O."/>
        </authorList>
    </citation>
    <scope>NUCLEOTIDE SEQUENCE</scope>
    <source>
        <strain evidence="1">A5X3R13</strain>
    </source>
</reference>
<name>A0AA46TJM6_9ACTN</name>
<dbReference type="Gene3D" id="3.90.550.10">
    <property type="entry name" value="Spore Coat Polysaccharide Biosynthesis Protein SpsA, Chain A"/>
    <property type="match status" value="1"/>
</dbReference>
<evidence type="ECO:0000313" key="2">
    <source>
        <dbReference type="Proteomes" id="UP001164390"/>
    </source>
</evidence>
<dbReference type="AlphaFoldDB" id="A0AA46TJM6"/>
<dbReference type="KEGG" id="sgrg:L0C25_05595"/>
<proteinExistence type="predicted"/>
<organism evidence="1 2">
    <name type="scientific">Solicola gregarius</name>
    <dbReference type="NCBI Taxonomy" id="2908642"/>
    <lineage>
        <taxon>Bacteria</taxon>
        <taxon>Bacillati</taxon>
        <taxon>Actinomycetota</taxon>
        <taxon>Actinomycetes</taxon>
        <taxon>Propionibacteriales</taxon>
        <taxon>Nocardioidaceae</taxon>
        <taxon>Solicola</taxon>
    </lineage>
</organism>
<keyword evidence="2" id="KW-1185">Reference proteome</keyword>
<sequence length="184" mass="20697">MRYENAVRPRVLDRDTIRFADLLRDRLTEAHPSTFLIRRAALSEGSAGLVDEEIPGGYGEDYDLLLRLARLGPIAVVEEPLVEVLWHRGSFFTRRFETIVSALDYLLSKYPEFADDRRGHARITGQQAFALAACGRHAESFATALSTLRRQPTERRALVSMLVNARIVGPERILSLAHRAGRGI</sequence>
<gene>
    <name evidence="1" type="ORF">L0C25_05595</name>
</gene>